<evidence type="ECO:0000256" key="1">
    <source>
        <dbReference type="SAM" id="MobiDB-lite"/>
    </source>
</evidence>
<gene>
    <name evidence="2" type="ORF">AMS68_002564</name>
</gene>
<feature type="region of interest" description="Disordered" evidence="1">
    <location>
        <begin position="238"/>
        <end position="345"/>
    </location>
</feature>
<accession>A0A6H0XQL2</accession>
<feature type="compositionally biased region" description="Basic residues" evidence="1">
    <location>
        <begin position="244"/>
        <end position="253"/>
    </location>
</feature>
<proteinExistence type="predicted"/>
<keyword evidence="3" id="KW-1185">Reference proteome</keyword>
<dbReference type="AlphaFoldDB" id="A0A6H0XQL2"/>
<dbReference type="Proteomes" id="UP000503462">
    <property type="component" value="Chromosome 2"/>
</dbReference>
<feature type="compositionally biased region" description="Polar residues" evidence="1">
    <location>
        <begin position="330"/>
        <end position="341"/>
    </location>
</feature>
<organism evidence="2 3">
    <name type="scientific">Peltaster fructicola</name>
    <dbReference type="NCBI Taxonomy" id="286661"/>
    <lineage>
        <taxon>Eukaryota</taxon>
        <taxon>Fungi</taxon>
        <taxon>Dikarya</taxon>
        <taxon>Ascomycota</taxon>
        <taxon>Pezizomycotina</taxon>
        <taxon>Dothideomycetes</taxon>
        <taxon>Dothideomycetes incertae sedis</taxon>
        <taxon>Peltaster</taxon>
    </lineage>
</organism>
<name>A0A6H0XQL2_9PEZI</name>
<dbReference type="EMBL" id="CP051140">
    <property type="protein sequence ID" value="QIW97046.1"/>
    <property type="molecule type" value="Genomic_DNA"/>
</dbReference>
<protein>
    <submittedName>
        <fullName evidence="2">Uncharacterized protein</fullName>
    </submittedName>
</protein>
<sequence length="412" mass="46831">MEIDNAEAYLQSNDNLRADKDGTLWRLPIEPTLKKPKNIGPLHDAPAGPTSYAKRCYLIAKNWKENDPSAWIPSELVTTTVYSLALLDRLAKLSSQTKGQREVCHTELLRIVRERLATVDNTNIQSNWTTTEVKRPGCEKTISECIDGLMLTDFEACFRARHTGNRVIKVEKSLEKIIDQQARAVQRVVERRATKQNQQIELQKELWSERSGHVDLVGIEWQDGRQIMNKTFEESGLSREAYNKARRRARKQAAMRPTTKPLPKKPPRATTMADLSTKIQNEDDNAWHTDSDSDSADGGISLNDHLMPQPDQLEPAKRSRKSSKLHQIQELRTSPKTTTASRAARKRDARYMACANAEHETWLKNVLAKSVRLPSERTDLTTFGKLESGQQTTTMMDALKAMDVNRKQEGFK</sequence>
<reference evidence="2 3" key="1">
    <citation type="journal article" date="2016" name="Sci. Rep.">
        <title>Peltaster fructicola genome reveals evolution from an invasive phytopathogen to an ectophytic parasite.</title>
        <authorList>
            <person name="Xu C."/>
            <person name="Chen H."/>
            <person name="Gleason M.L."/>
            <person name="Xu J.R."/>
            <person name="Liu H."/>
            <person name="Zhang R."/>
            <person name="Sun G."/>
        </authorList>
    </citation>
    <scope>NUCLEOTIDE SEQUENCE [LARGE SCALE GENOMIC DNA]</scope>
    <source>
        <strain evidence="2 3">LNHT1506</strain>
    </source>
</reference>
<evidence type="ECO:0000313" key="3">
    <source>
        <dbReference type="Proteomes" id="UP000503462"/>
    </source>
</evidence>
<evidence type="ECO:0000313" key="2">
    <source>
        <dbReference type="EMBL" id="QIW97046.1"/>
    </source>
</evidence>